<protein>
    <submittedName>
        <fullName evidence="1">Uncharacterized protein</fullName>
    </submittedName>
</protein>
<name>A0A166C610_9AGAM</name>
<sequence length="393" mass="44899">MLPGHRWETLDDCCAWTNWRKTTGLGNLLLKRLILAIPQAIHLHNDFERFTTRLREEDPEELEAMSDELAEWEKDRTKPDPYRLPKFSMTLDAVRLQMAEEEKARVETGSSFTHGVTAGAFLLLGTKIQNLQDLLRRDAKGLRKQTLLQSTTVVERWTTLLKRVTRFRELQAIYMPSFDPANHQSDQPAPEHVEDFPLWMPSELSKSDVCKYCPNGLAAVEDRIRFAEASDVLERLCHHLRTRSFANKFKIANITGQVRNSRARETQARIDDKVNAAATTYHRARGAVKKLRGRGSWEAKLQVLDKSHIRALNERELTQQEKNEVAAIHAANGVITSVDVEEERRNASLSVGEKNRAPSWIWFSGVKFEGIDGPSTRKALRVEWAKAKARGAR</sequence>
<dbReference type="Proteomes" id="UP000076532">
    <property type="component" value="Unassembled WGS sequence"/>
</dbReference>
<keyword evidence="2" id="KW-1185">Reference proteome</keyword>
<dbReference type="STRING" id="436010.A0A166C610"/>
<evidence type="ECO:0000313" key="2">
    <source>
        <dbReference type="Proteomes" id="UP000076532"/>
    </source>
</evidence>
<accession>A0A166C610</accession>
<dbReference type="EMBL" id="KV417634">
    <property type="protein sequence ID" value="KZP13328.1"/>
    <property type="molecule type" value="Genomic_DNA"/>
</dbReference>
<proteinExistence type="predicted"/>
<evidence type="ECO:0000313" key="1">
    <source>
        <dbReference type="EMBL" id="KZP13328.1"/>
    </source>
</evidence>
<dbReference type="OrthoDB" id="2983149at2759"/>
<gene>
    <name evidence="1" type="ORF">FIBSPDRAFT_960615</name>
</gene>
<dbReference type="AlphaFoldDB" id="A0A166C610"/>
<organism evidence="1 2">
    <name type="scientific">Athelia psychrophila</name>
    <dbReference type="NCBI Taxonomy" id="1759441"/>
    <lineage>
        <taxon>Eukaryota</taxon>
        <taxon>Fungi</taxon>
        <taxon>Dikarya</taxon>
        <taxon>Basidiomycota</taxon>
        <taxon>Agaricomycotina</taxon>
        <taxon>Agaricomycetes</taxon>
        <taxon>Agaricomycetidae</taxon>
        <taxon>Atheliales</taxon>
        <taxon>Atheliaceae</taxon>
        <taxon>Athelia</taxon>
    </lineage>
</organism>
<reference evidence="1 2" key="1">
    <citation type="journal article" date="2016" name="Mol. Biol. Evol.">
        <title>Comparative Genomics of Early-Diverging Mushroom-Forming Fungi Provides Insights into the Origins of Lignocellulose Decay Capabilities.</title>
        <authorList>
            <person name="Nagy L.G."/>
            <person name="Riley R."/>
            <person name="Tritt A."/>
            <person name="Adam C."/>
            <person name="Daum C."/>
            <person name="Floudas D."/>
            <person name="Sun H."/>
            <person name="Yadav J.S."/>
            <person name="Pangilinan J."/>
            <person name="Larsson K.H."/>
            <person name="Matsuura K."/>
            <person name="Barry K."/>
            <person name="Labutti K."/>
            <person name="Kuo R."/>
            <person name="Ohm R.A."/>
            <person name="Bhattacharya S.S."/>
            <person name="Shirouzu T."/>
            <person name="Yoshinaga Y."/>
            <person name="Martin F.M."/>
            <person name="Grigoriev I.V."/>
            <person name="Hibbett D.S."/>
        </authorList>
    </citation>
    <scope>NUCLEOTIDE SEQUENCE [LARGE SCALE GENOMIC DNA]</scope>
    <source>
        <strain evidence="1 2">CBS 109695</strain>
    </source>
</reference>